<protein>
    <submittedName>
        <fullName evidence="6">Metal-dependent hydrolase</fullName>
    </submittedName>
</protein>
<dbReference type="InterPro" id="IPR024775">
    <property type="entry name" value="DinB-like"/>
</dbReference>
<dbReference type="Proteomes" id="UP000533639">
    <property type="component" value="Unassembled WGS sequence"/>
</dbReference>
<evidence type="ECO:0000256" key="4">
    <source>
        <dbReference type="ARBA" id="ARBA00022833"/>
    </source>
</evidence>
<name>A0A9N8J0M5_9FLAO</name>
<keyword evidence="1" id="KW-0963">Cytoplasm</keyword>
<dbReference type="EMBL" id="CAIJDE010000032">
    <property type="protein sequence ID" value="CAC9973301.1"/>
    <property type="molecule type" value="Genomic_DNA"/>
</dbReference>
<comment type="caution">
    <text evidence="6">The sequence shown here is derived from an EMBL/GenBank/DDBJ whole genome shotgun (WGS) entry which is preliminary data.</text>
</comment>
<keyword evidence="3 6" id="KW-0378">Hydrolase</keyword>
<dbReference type="AlphaFoldDB" id="A0A9N8J0M5"/>
<sequence length="182" mass="21673">MENLDLEKLKYPIGKFEVPKEFTSKYILDRIEEISTFPERLKKEVTPLNGEQLDTQYRPEGWTVRQVIHHCAESHMNCYIRLKWALTENNPIIKPYDEKLWSEMPDNLTMPIAPTLNLLEGLHFRLAYIMKNLSQVDLEKSFIHPENNSEYRIQQIIGMYAWHGNHHLAQIVNLKNQKNWKQ</sequence>
<dbReference type="NCBIfam" id="NF009807">
    <property type="entry name" value="PRK13291.1"/>
    <property type="match status" value="1"/>
</dbReference>
<evidence type="ECO:0000313" key="7">
    <source>
        <dbReference type="Proteomes" id="UP000533639"/>
    </source>
</evidence>
<evidence type="ECO:0000313" key="6">
    <source>
        <dbReference type="EMBL" id="CAC9973301.1"/>
    </source>
</evidence>
<reference evidence="6 7" key="1">
    <citation type="submission" date="2020-06" db="EMBL/GenBank/DDBJ databases">
        <authorList>
            <person name="Criscuolo A."/>
        </authorList>
    </citation>
    <scope>NUCLEOTIDE SEQUENCE [LARGE SCALE GENOMIC DNA]</scope>
    <source>
        <strain evidence="6">PXU-55</strain>
    </source>
</reference>
<dbReference type="RefSeq" id="WP_180856830.1">
    <property type="nucleotide sequence ID" value="NZ_CAIJDE010000032.1"/>
</dbReference>
<keyword evidence="7" id="KW-1185">Reference proteome</keyword>
<proteinExistence type="inferred from homology"/>
<evidence type="ECO:0000259" key="5">
    <source>
        <dbReference type="Pfam" id="PF12867"/>
    </source>
</evidence>
<keyword evidence="4" id="KW-0862">Zinc</keyword>
<dbReference type="SUPFAM" id="SSF109854">
    <property type="entry name" value="DinB/YfiT-like putative metalloenzymes"/>
    <property type="match status" value="1"/>
</dbReference>
<dbReference type="InterPro" id="IPR023774">
    <property type="entry name" value="Put_metal_dep_hydrolase_YfiT"/>
</dbReference>
<keyword evidence="2" id="KW-0479">Metal-binding</keyword>
<feature type="domain" description="DinB-like" evidence="5">
    <location>
        <begin position="38"/>
        <end position="171"/>
    </location>
</feature>
<organism evidence="6 7">
    <name type="scientific">Flavobacterium panici</name>
    <dbReference type="NCBI Taxonomy" id="2654843"/>
    <lineage>
        <taxon>Bacteria</taxon>
        <taxon>Pseudomonadati</taxon>
        <taxon>Bacteroidota</taxon>
        <taxon>Flavobacteriia</taxon>
        <taxon>Flavobacteriales</taxon>
        <taxon>Flavobacteriaceae</taxon>
        <taxon>Flavobacterium</taxon>
    </lineage>
</organism>
<dbReference type="GO" id="GO:0016787">
    <property type="term" value="F:hydrolase activity"/>
    <property type="evidence" value="ECO:0007669"/>
    <property type="project" value="UniProtKB-KW"/>
</dbReference>
<dbReference type="GO" id="GO:0046872">
    <property type="term" value="F:metal ion binding"/>
    <property type="evidence" value="ECO:0007669"/>
    <property type="project" value="UniProtKB-KW"/>
</dbReference>
<evidence type="ECO:0000256" key="1">
    <source>
        <dbReference type="ARBA" id="ARBA00022490"/>
    </source>
</evidence>
<dbReference type="InterPro" id="IPR034660">
    <property type="entry name" value="DinB/YfiT-like"/>
</dbReference>
<evidence type="ECO:0000256" key="3">
    <source>
        <dbReference type="ARBA" id="ARBA00022801"/>
    </source>
</evidence>
<gene>
    <name evidence="6" type="ORF">FLAPXU55_00983</name>
</gene>
<accession>A0A9N8J0M5</accession>
<dbReference type="Pfam" id="PF12867">
    <property type="entry name" value="DinB_2"/>
    <property type="match status" value="1"/>
</dbReference>
<dbReference type="Gene3D" id="1.20.120.450">
    <property type="entry name" value="dinb family like domain"/>
    <property type="match status" value="1"/>
</dbReference>
<dbReference type="HAMAP" id="MF_01256">
    <property type="entry name" value="YfiT_hydrol"/>
    <property type="match status" value="1"/>
</dbReference>
<evidence type="ECO:0000256" key="2">
    <source>
        <dbReference type="ARBA" id="ARBA00022723"/>
    </source>
</evidence>